<name>A0A2T1G184_9CYAN</name>
<dbReference type="InterPro" id="IPR054053">
    <property type="entry name" value="DUF6887"/>
</dbReference>
<dbReference type="EMBL" id="PVWO01000377">
    <property type="protein sequence ID" value="PSB50926.1"/>
    <property type="molecule type" value="Genomic_DNA"/>
</dbReference>
<dbReference type="AlphaFoldDB" id="A0A2T1G184"/>
<dbReference type="OrthoDB" id="574249at2"/>
<protein>
    <submittedName>
        <fullName evidence="1">Uncharacterized protein</fullName>
    </submittedName>
</protein>
<dbReference type="Proteomes" id="UP000238937">
    <property type="component" value="Unassembled WGS sequence"/>
</dbReference>
<evidence type="ECO:0000313" key="1">
    <source>
        <dbReference type="EMBL" id="PSB50926.1"/>
    </source>
</evidence>
<organism evidence="1 2">
    <name type="scientific">Chamaesiphon polymorphus CCALA 037</name>
    <dbReference type="NCBI Taxonomy" id="2107692"/>
    <lineage>
        <taxon>Bacteria</taxon>
        <taxon>Bacillati</taxon>
        <taxon>Cyanobacteriota</taxon>
        <taxon>Cyanophyceae</taxon>
        <taxon>Gomontiellales</taxon>
        <taxon>Chamaesiphonaceae</taxon>
        <taxon>Chamaesiphon</taxon>
    </lineage>
</organism>
<dbReference type="Pfam" id="PF21826">
    <property type="entry name" value="DUF6887"/>
    <property type="match status" value="1"/>
</dbReference>
<dbReference type="RefSeq" id="WP_106309985.1">
    <property type="nucleotide sequence ID" value="NZ_PVWO01000377.1"/>
</dbReference>
<proteinExistence type="predicted"/>
<accession>A0A2T1G184</accession>
<sequence>MSKHNFQAMTLNELRRYVLAHRDDKEAWDEFADRPRPNATIVAADTPVEEQERIIKELVDRCK</sequence>
<evidence type="ECO:0000313" key="2">
    <source>
        <dbReference type="Proteomes" id="UP000238937"/>
    </source>
</evidence>
<keyword evidence="2" id="KW-1185">Reference proteome</keyword>
<comment type="caution">
    <text evidence="1">The sequence shown here is derived from an EMBL/GenBank/DDBJ whole genome shotgun (WGS) entry which is preliminary data.</text>
</comment>
<reference evidence="1 2" key="1">
    <citation type="submission" date="2018-03" db="EMBL/GenBank/DDBJ databases">
        <title>The ancient ancestry and fast evolution of plastids.</title>
        <authorList>
            <person name="Moore K.R."/>
            <person name="Magnabosco C."/>
            <person name="Momper L."/>
            <person name="Gold D.A."/>
            <person name="Bosak T."/>
            <person name="Fournier G.P."/>
        </authorList>
    </citation>
    <scope>NUCLEOTIDE SEQUENCE [LARGE SCALE GENOMIC DNA]</scope>
    <source>
        <strain evidence="1 2">CCALA 037</strain>
    </source>
</reference>
<gene>
    <name evidence="1" type="ORF">C7B77_22160</name>
</gene>